<proteinExistence type="predicted"/>
<dbReference type="Proteomes" id="UP000298416">
    <property type="component" value="Unassembled WGS sequence"/>
</dbReference>
<reference evidence="2" key="1">
    <citation type="submission" date="2018-01" db="EMBL/GenBank/DDBJ databases">
        <authorList>
            <person name="Mao J.F."/>
        </authorList>
    </citation>
    <scope>NUCLEOTIDE SEQUENCE</scope>
    <source>
        <strain evidence="2">Huo1</strain>
        <tissue evidence="2">Leaf</tissue>
    </source>
</reference>
<keyword evidence="1" id="KW-1133">Transmembrane helix</keyword>
<gene>
    <name evidence="2" type="ORF">SASPL_119262</name>
</gene>
<evidence type="ECO:0000256" key="1">
    <source>
        <dbReference type="SAM" id="Phobius"/>
    </source>
</evidence>
<keyword evidence="1" id="KW-0472">Membrane</keyword>
<keyword evidence="1" id="KW-0812">Transmembrane</keyword>
<keyword evidence="3" id="KW-1185">Reference proteome</keyword>
<name>A0A8X8XQQ9_SALSN</name>
<organism evidence="2">
    <name type="scientific">Salvia splendens</name>
    <name type="common">Scarlet sage</name>
    <dbReference type="NCBI Taxonomy" id="180675"/>
    <lineage>
        <taxon>Eukaryota</taxon>
        <taxon>Viridiplantae</taxon>
        <taxon>Streptophyta</taxon>
        <taxon>Embryophyta</taxon>
        <taxon>Tracheophyta</taxon>
        <taxon>Spermatophyta</taxon>
        <taxon>Magnoliopsida</taxon>
        <taxon>eudicotyledons</taxon>
        <taxon>Gunneridae</taxon>
        <taxon>Pentapetalae</taxon>
        <taxon>asterids</taxon>
        <taxon>lamiids</taxon>
        <taxon>Lamiales</taxon>
        <taxon>Lamiaceae</taxon>
        <taxon>Nepetoideae</taxon>
        <taxon>Mentheae</taxon>
        <taxon>Salviinae</taxon>
        <taxon>Salvia</taxon>
        <taxon>Salvia subgen. Calosphace</taxon>
        <taxon>core Calosphace</taxon>
    </lineage>
</organism>
<accession>A0A8X8XQQ9</accession>
<dbReference type="InterPro" id="IPR043459">
    <property type="entry name" value="NFD6/NOXY2-like"/>
</dbReference>
<dbReference type="PANTHER" id="PTHR33156:SF39">
    <property type="entry name" value="PROTEIN NONRESPONDING TO OXYLIPINS 2, MITOCHONDRIAL"/>
    <property type="match status" value="1"/>
</dbReference>
<dbReference type="AlphaFoldDB" id="A0A8X8XQQ9"/>
<evidence type="ECO:0000313" key="3">
    <source>
        <dbReference type="Proteomes" id="UP000298416"/>
    </source>
</evidence>
<sequence>MASRCRTISRPAMSFLKSSFSKPSSTPMFSAQSPRLSPSPFYSPLPQMAMLQSLLPLHSALSSARLTSCLGIDTNGCRSLSQGMLSSANPGLFSLIEMLDLTCFELEQFVVEKQDILSITFLCAMPVSSGIALYAFK</sequence>
<evidence type="ECO:0000313" key="2">
    <source>
        <dbReference type="EMBL" id="KAG6417112.1"/>
    </source>
</evidence>
<dbReference type="EMBL" id="PNBA02000007">
    <property type="protein sequence ID" value="KAG6417112.1"/>
    <property type="molecule type" value="Genomic_DNA"/>
</dbReference>
<dbReference type="PANTHER" id="PTHR33156">
    <property type="entry name" value="OS02G0230000 PROTEIN"/>
    <property type="match status" value="1"/>
</dbReference>
<protein>
    <submittedName>
        <fullName evidence="2">Uncharacterized protein</fullName>
    </submittedName>
</protein>
<comment type="caution">
    <text evidence="2">The sequence shown here is derived from an EMBL/GenBank/DDBJ whole genome shotgun (WGS) entry which is preliminary data.</text>
</comment>
<reference evidence="2" key="2">
    <citation type="submission" date="2020-08" db="EMBL/GenBank/DDBJ databases">
        <title>Plant Genome Project.</title>
        <authorList>
            <person name="Zhang R.-G."/>
        </authorList>
    </citation>
    <scope>NUCLEOTIDE SEQUENCE</scope>
    <source>
        <strain evidence="2">Huo1</strain>
        <tissue evidence="2">Leaf</tissue>
    </source>
</reference>
<feature type="transmembrane region" description="Helical" evidence="1">
    <location>
        <begin position="116"/>
        <end position="136"/>
    </location>
</feature>